<dbReference type="EMBL" id="CAJOBJ010000421">
    <property type="protein sequence ID" value="CAF3821479.1"/>
    <property type="molecule type" value="Genomic_DNA"/>
</dbReference>
<evidence type="ECO:0000256" key="6">
    <source>
        <dbReference type="ARBA" id="ARBA00041160"/>
    </source>
</evidence>
<dbReference type="Proteomes" id="UP000663834">
    <property type="component" value="Unassembled WGS sequence"/>
</dbReference>
<gene>
    <name evidence="14" type="ORF">BYL167_LOCUS12762</name>
    <name evidence="9" type="ORF">CJN711_LOCUS38047</name>
    <name evidence="13" type="ORF">GIL414_LOCUS2246</name>
    <name evidence="8" type="ORF">KQP761_LOCUS1114</name>
    <name evidence="10" type="ORF">MBJ925_LOCUS182</name>
    <name evidence="12" type="ORF">OVN521_LOCUS1395</name>
    <name evidence="15" type="ORF">SMN809_LOCUS15091</name>
    <name evidence="11" type="ORF">WKI299_LOCUS34900</name>
</gene>
<evidence type="ECO:0000256" key="5">
    <source>
        <dbReference type="ARBA" id="ARBA00035661"/>
    </source>
</evidence>
<accession>A0A816ZIY0</accession>
<dbReference type="Proteomes" id="UP000663866">
    <property type="component" value="Unassembled WGS sequence"/>
</dbReference>
<evidence type="ECO:0000313" key="17">
    <source>
        <dbReference type="Proteomes" id="UP000663866"/>
    </source>
</evidence>
<dbReference type="OrthoDB" id="8181742at2759"/>
<dbReference type="EMBL" id="CAJNRF010016654">
    <property type="protein sequence ID" value="CAF2208972.1"/>
    <property type="molecule type" value="Genomic_DNA"/>
</dbReference>
<evidence type="ECO:0000256" key="2">
    <source>
        <dbReference type="ARBA" id="ARBA00022490"/>
    </source>
</evidence>
<dbReference type="InterPro" id="IPR018902">
    <property type="entry name" value="CMI2A-C-like_dom"/>
</dbReference>
<protein>
    <recommendedName>
        <fullName evidence="6">Ciliary microtubule inner protein 2C</fullName>
    </recommendedName>
</protein>
<evidence type="ECO:0000259" key="7">
    <source>
        <dbReference type="Pfam" id="PF10629"/>
    </source>
</evidence>
<evidence type="ECO:0000256" key="4">
    <source>
        <dbReference type="ARBA" id="ARBA00023273"/>
    </source>
</evidence>
<dbReference type="EMBL" id="CAJOBH010004269">
    <property type="protein sequence ID" value="CAF3983829.1"/>
    <property type="molecule type" value="Genomic_DNA"/>
</dbReference>
<dbReference type="EMBL" id="CAJOBI010006392">
    <property type="protein sequence ID" value="CAF4059251.1"/>
    <property type="molecule type" value="Genomic_DNA"/>
</dbReference>
<dbReference type="PANTHER" id="PTHR34924:SF1">
    <property type="entry name" value="PROTEIN FAM166C"/>
    <property type="match status" value="1"/>
</dbReference>
<reference evidence="11" key="1">
    <citation type="submission" date="2021-02" db="EMBL/GenBank/DDBJ databases">
        <authorList>
            <person name="Nowell W R."/>
        </authorList>
    </citation>
    <scope>NUCLEOTIDE SEQUENCE</scope>
</reference>
<dbReference type="GO" id="GO:0015630">
    <property type="term" value="C:microtubule cytoskeleton"/>
    <property type="evidence" value="ECO:0007669"/>
    <property type="project" value="UniProtKB-ARBA"/>
</dbReference>
<dbReference type="Proteomes" id="UP000663855">
    <property type="component" value="Unassembled WGS sequence"/>
</dbReference>
<evidence type="ECO:0000313" key="12">
    <source>
        <dbReference type="EMBL" id="CAF3755754.1"/>
    </source>
</evidence>
<keyword evidence="17" id="KW-1185">Reference proteome</keyword>
<evidence type="ECO:0000256" key="1">
    <source>
        <dbReference type="ARBA" id="ARBA00004430"/>
    </source>
</evidence>
<dbReference type="EMBL" id="CAJNOW010000074">
    <property type="protein sequence ID" value="CAF1227270.1"/>
    <property type="molecule type" value="Genomic_DNA"/>
</dbReference>
<dbReference type="EMBL" id="CAJNRE010000010">
    <property type="protein sequence ID" value="CAF1902187.1"/>
    <property type="molecule type" value="Genomic_DNA"/>
</dbReference>
<dbReference type="PANTHER" id="PTHR34924">
    <property type="entry name" value="UPF0573 PROTEIN C2ORF70"/>
    <property type="match status" value="1"/>
</dbReference>
<sequence>MSRAAGTLQTTYNATYYPLSLMPGYRGHIPTTQFQYGETFGNTSAKYFQDYRSEALNSSKSLYARGGYFPTPYTHQPELVMSDRRRSRDQYLYTPKYALNNTAADRTNEIRKFYQLSQEHRDAYSDRSGTSHPVEHFILPVSNDRMYEANLPYSSMLLRHTSTINIPVDRNFPPVKEVAKQGDFKLFPPITQTLNNIQDLSKQQQHPAINTMQTVDYLC</sequence>
<dbReference type="GO" id="GO:0005930">
    <property type="term" value="C:axoneme"/>
    <property type="evidence" value="ECO:0007669"/>
    <property type="project" value="UniProtKB-SubCell"/>
</dbReference>
<comment type="caution">
    <text evidence="11">The sequence shown here is derived from an EMBL/GenBank/DDBJ whole genome shotgun (WGS) entry which is preliminary data.</text>
</comment>
<comment type="subcellular location">
    <subcellularLocation>
        <location evidence="1">Cytoplasm</location>
        <location evidence="1">Cytoskeleton</location>
        <location evidence="1">Cilium axoneme</location>
    </subcellularLocation>
</comment>
<evidence type="ECO:0000313" key="16">
    <source>
        <dbReference type="Proteomes" id="UP000663856"/>
    </source>
</evidence>
<keyword evidence="4" id="KW-0966">Cell projection</keyword>
<evidence type="ECO:0000313" key="14">
    <source>
        <dbReference type="EMBL" id="CAF3983829.1"/>
    </source>
</evidence>
<evidence type="ECO:0000313" key="9">
    <source>
        <dbReference type="EMBL" id="CAF1621782.1"/>
    </source>
</evidence>
<dbReference type="AlphaFoldDB" id="A0A816ZIY0"/>
<dbReference type="EMBL" id="CAJNOV010018588">
    <property type="protein sequence ID" value="CAF1621782.1"/>
    <property type="molecule type" value="Genomic_DNA"/>
</dbReference>
<evidence type="ECO:0000313" key="11">
    <source>
        <dbReference type="EMBL" id="CAF2208972.1"/>
    </source>
</evidence>
<name>A0A816ZIY0_9BILA</name>
<dbReference type="Proteomes" id="UP000681967">
    <property type="component" value="Unassembled WGS sequence"/>
</dbReference>
<keyword evidence="3" id="KW-0206">Cytoskeleton</keyword>
<dbReference type="EMBL" id="CAJOBG010000094">
    <property type="protein sequence ID" value="CAF3755754.1"/>
    <property type="molecule type" value="Genomic_DNA"/>
</dbReference>
<dbReference type="InterPro" id="IPR052329">
    <property type="entry name" value="CIMIP2C"/>
</dbReference>
<evidence type="ECO:0000313" key="15">
    <source>
        <dbReference type="EMBL" id="CAF4059251.1"/>
    </source>
</evidence>
<comment type="similarity">
    <text evidence="5">Belongs to the CIMIP2 family.</text>
</comment>
<dbReference type="Pfam" id="PF10629">
    <property type="entry name" value="CMI2B-like"/>
    <property type="match status" value="1"/>
</dbReference>
<evidence type="ECO:0000256" key="3">
    <source>
        <dbReference type="ARBA" id="ARBA00023212"/>
    </source>
</evidence>
<feature type="domain" description="Ciliary microtubule inner protein 2A-C-like" evidence="7">
    <location>
        <begin position="19"/>
        <end position="84"/>
    </location>
</feature>
<evidence type="ECO:0000313" key="13">
    <source>
        <dbReference type="EMBL" id="CAF3821479.1"/>
    </source>
</evidence>
<dbReference type="Proteomes" id="UP000676336">
    <property type="component" value="Unassembled WGS sequence"/>
</dbReference>
<evidence type="ECO:0000313" key="10">
    <source>
        <dbReference type="EMBL" id="CAF1902187.1"/>
    </source>
</evidence>
<dbReference type="Proteomes" id="UP000663824">
    <property type="component" value="Unassembled WGS sequence"/>
</dbReference>
<dbReference type="Proteomes" id="UP000663856">
    <property type="component" value="Unassembled WGS sequence"/>
</dbReference>
<keyword evidence="2" id="KW-0963">Cytoplasm</keyword>
<organism evidence="11 16">
    <name type="scientific">Rotaria magnacalcarata</name>
    <dbReference type="NCBI Taxonomy" id="392030"/>
    <lineage>
        <taxon>Eukaryota</taxon>
        <taxon>Metazoa</taxon>
        <taxon>Spiralia</taxon>
        <taxon>Gnathifera</taxon>
        <taxon>Rotifera</taxon>
        <taxon>Eurotatoria</taxon>
        <taxon>Bdelloidea</taxon>
        <taxon>Philodinida</taxon>
        <taxon>Philodinidae</taxon>
        <taxon>Rotaria</taxon>
    </lineage>
</organism>
<evidence type="ECO:0000313" key="8">
    <source>
        <dbReference type="EMBL" id="CAF1227270.1"/>
    </source>
</evidence>
<proteinExistence type="inferred from homology"/>
<dbReference type="Proteomes" id="UP000681720">
    <property type="component" value="Unassembled WGS sequence"/>
</dbReference>